<dbReference type="InterPro" id="IPR003890">
    <property type="entry name" value="MIF4G-like_typ-3"/>
</dbReference>
<dbReference type="AlphaFoldDB" id="A0A1E7EXR9"/>
<feature type="compositionally biased region" description="Low complexity" evidence="4">
    <location>
        <begin position="309"/>
        <end position="326"/>
    </location>
</feature>
<name>A0A1E7EXR9_9STRA</name>
<dbReference type="Pfam" id="PF02847">
    <property type="entry name" value="MA3"/>
    <property type="match status" value="1"/>
</dbReference>
<dbReference type="GO" id="GO:0016281">
    <property type="term" value="C:eukaryotic translation initiation factor 4F complex"/>
    <property type="evidence" value="ECO:0007669"/>
    <property type="project" value="TreeGrafter"/>
</dbReference>
<feature type="region of interest" description="Disordered" evidence="4">
    <location>
        <begin position="269"/>
        <end position="333"/>
    </location>
</feature>
<dbReference type="EMBL" id="KV784371">
    <property type="protein sequence ID" value="OEU10647.1"/>
    <property type="molecule type" value="Genomic_DNA"/>
</dbReference>
<evidence type="ECO:0000313" key="7">
    <source>
        <dbReference type="Proteomes" id="UP000095751"/>
    </source>
</evidence>
<dbReference type="InterPro" id="IPR003891">
    <property type="entry name" value="Initiation_fac_eIF4g_MI"/>
</dbReference>
<gene>
    <name evidence="6" type="ORF">FRACYDRAFT_173137</name>
</gene>
<dbReference type="InterPro" id="IPR016024">
    <property type="entry name" value="ARM-type_fold"/>
</dbReference>
<dbReference type="SMART" id="SM00543">
    <property type="entry name" value="MIF4G"/>
    <property type="match status" value="1"/>
</dbReference>
<dbReference type="InParanoid" id="A0A1E7EXR9"/>
<dbReference type="GO" id="GO:0003743">
    <property type="term" value="F:translation initiation factor activity"/>
    <property type="evidence" value="ECO:0007669"/>
    <property type="project" value="UniProtKB-KW"/>
</dbReference>
<dbReference type="GO" id="GO:0003729">
    <property type="term" value="F:mRNA binding"/>
    <property type="evidence" value="ECO:0007669"/>
    <property type="project" value="TreeGrafter"/>
</dbReference>
<evidence type="ECO:0000256" key="1">
    <source>
        <dbReference type="ARBA" id="ARBA00005775"/>
    </source>
</evidence>
<dbReference type="SUPFAM" id="SSF48371">
    <property type="entry name" value="ARM repeat"/>
    <property type="match status" value="2"/>
</dbReference>
<comment type="similarity">
    <text evidence="1">Belongs to the eukaryotic initiation factor 4G family.</text>
</comment>
<evidence type="ECO:0000256" key="2">
    <source>
        <dbReference type="ARBA" id="ARBA00022540"/>
    </source>
</evidence>
<evidence type="ECO:0000256" key="4">
    <source>
        <dbReference type="SAM" id="MobiDB-lite"/>
    </source>
</evidence>
<dbReference type="OrthoDB" id="514777at2759"/>
<keyword evidence="2" id="KW-0396">Initiation factor</keyword>
<sequence length="519" mass="59139">MMVKSILNKMTKEKFDRLSQQIIDIPVKSYQILTMMIANVYEKAIDEPYLGDMYGNLCVRMSQHVQKCTSDANKQNSFKRSLLNKCEDEFNKQDIYVDFKKEKVAYEESKGSMSAKEQKEKEDDMKFRRMKIKKQMLGNVKFIGQLYKKSLLKEKIMRFCIADLLNLETKDVRSKLPIYYDAGDGEMDEEDHEAICNMFATIGKTIDKPATLGFIKICFDKIKKLSFNDSLPARSRFMYKDLLDLRSNNWVTRRKEEKAMTLDEIRKDVEQEERQQAQEAAAMHQGGGNYRGNNNYGGRGGGGRGGSGDYRSNNNNRGGNYGNNNSKTFPPLDKDKFARRVKSIRSEYMQDPKDMKELMLSVDELTGTDDHGSQFVSQNADTMVDCKEDERKAIYLLLEILVKEGKLSSSDVKAGLVDAIEFINSFVCDAPMAFDYLGRMLATMIRCDAIDVTWIGEQAEKTKAESPVIPEKIIRAIIKAIKADNGIDAVKNAFGPQQMAMETLLGKDQWVLIKAEMTS</sequence>
<feature type="compositionally biased region" description="Gly residues" evidence="4">
    <location>
        <begin position="285"/>
        <end position="308"/>
    </location>
</feature>
<accession>A0A1E7EXR9</accession>
<organism evidence="6 7">
    <name type="scientific">Fragilariopsis cylindrus CCMP1102</name>
    <dbReference type="NCBI Taxonomy" id="635003"/>
    <lineage>
        <taxon>Eukaryota</taxon>
        <taxon>Sar</taxon>
        <taxon>Stramenopiles</taxon>
        <taxon>Ochrophyta</taxon>
        <taxon>Bacillariophyta</taxon>
        <taxon>Bacillariophyceae</taxon>
        <taxon>Bacillariophycidae</taxon>
        <taxon>Bacillariales</taxon>
        <taxon>Bacillariaceae</taxon>
        <taxon>Fragilariopsis</taxon>
    </lineage>
</organism>
<keyword evidence="7" id="KW-1185">Reference proteome</keyword>
<evidence type="ECO:0000256" key="3">
    <source>
        <dbReference type="ARBA" id="ARBA00022917"/>
    </source>
</evidence>
<reference evidence="6 7" key="1">
    <citation type="submission" date="2016-09" db="EMBL/GenBank/DDBJ databases">
        <title>Extensive genetic diversity and differential bi-allelic expression allows diatom success in the polar Southern Ocean.</title>
        <authorList>
            <consortium name="DOE Joint Genome Institute"/>
            <person name="Mock T."/>
            <person name="Otillar R.P."/>
            <person name="Strauss J."/>
            <person name="Dupont C."/>
            <person name="Frickenhaus S."/>
            <person name="Maumus F."/>
            <person name="Mcmullan M."/>
            <person name="Sanges R."/>
            <person name="Schmutz J."/>
            <person name="Toseland A."/>
            <person name="Valas R."/>
            <person name="Veluchamy A."/>
            <person name="Ward B.J."/>
            <person name="Allen A."/>
            <person name="Barry K."/>
            <person name="Falciatore A."/>
            <person name="Ferrante M."/>
            <person name="Fortunato A.E."/>
            <person name="Gloeckner G."/>
            <person name="Gruber A."/>
            <person name="Hipkin R."/>
            <person name="Janech M."/>
            <person name="Kroth P."/>
            <person name="Leese F."/>
            <person name="Lindquist E."/>
            <person name="Lyon B.R."/>
            <person name="Martin J."/>
            <person name="Mayer C."/>
            <person name="Parker M."/>
            <person name="Quesneville H."/>
            <person name="Raymond J."/>
            <person name="Uhlig C."/>
            <person name="Valentin K.U."/>
            <person name="Worden A.Z."/>
            <person name="Armbrust E.V."/>
            <person name="Bowler C."/>
            <person name="Green B."/>
            <person name="Moulton V."/>
            <person name="Van Oosterhout C."/>
            <person name="Grigoriev I."/>
        </authorList>
    </citation>
    <scope>NUCLEOTIDE SEQUENCE [LARGE SCALE GENOMIC DNA]</scope>
    <source>
        <strain evidence="6 7">CCMP1102</strain>
    </source>
</reference>
<feature type="domain" description="MI" evidence="5">
    <location>
        <begin position="336"/>
        <end position="460"/>
    </location>
</feature>
<evidence type="ECO:0000313" key="6">
    <source>
        <dbReference type="EMBL" id="OEU10647.1"/>
    </source>
</evidence>
<dbReference type="PROSITE" id="PS51366">
    <property type="entry name" value="MI"/>
    <property type="match status" value="1"/>
</dbReference>
<dbReference type="Pfam" id="PF02854">
    <property type="entry name" value="MIF4G"/>
    <property type="match status" value="1"/>
</dbReference>
<dbReference type="Proteomes" id="UP000095751">
    <property type="component" value="Unassembled WGS sequence"/>
</dbReference>
<proteinExistence type="inferred from homology"/>
<dbReference type="PANTHER" id="PTHR23253">
    <property type="entry name" value="EUKARYOTIC TRANSLATION INITIATION FACTOR 4 GAMMA"/>
    <property type="match status" value="1"/>
</dbReference>
<dbReference type="KEGG" id="fcy:FRACYDRAFT_173137"/>
<keyword evidence="3" id="KW-0648">Protein biosynthesis</keyword>
<dbReference type="PANTHER" id="PTHR23253:SF9">
    <property type="entry name" value="EUKARYOTIC TRANSLATION INITIATION FACTOR 4 GAMMA 2"/>
    <property type="match status" value="1"/>
</dbReference>
<evidence type="ECO:0000259" key="5">
    <source>
        <dbReference type="PROSITE" id="PS51366"/>
    </source>
</evidence>
<dbReference type="Gene3D" id="1.25.40.180">
    <property type="match status" value="2"/>
</dbReference>
<protein>
    <submittedName>
        <fullName evidence="6">ARM repeat-containing protein</fullName>
    </submittedName>
</protein>